<dbReference type="Proteomes" id="UP000054047">
    <property type="component" value="Unassembled WGS sequence"/>
</dbReference>
<dbReference type="EMBL" id="KN753010">
    <property type="protein sequence ID" value="KIH49532.1"/>
    <property type="molecule type" value="Genomic_DNA"/>
</dbReference>
<proteinExistence type="predicted"/>
<accession>A0A0C2CIB5</accession>
<gene>
    <name evidence="1" type="ORF">ANCDUO_20392</name>
</gene>
<dbReference type="OrthoDB" id="5850012at2759"/>
<organism evidence="1 2">
    <name type="scientific">Ancylostoma duodenale</name>
    <dbReference type="NCBI Taxonomy" id="51022"/>
    <lineage>
        <taxon>Eukaryota</taxon>
        <taxon>Metazoa</taxon>
        <taxon>Ecdysozoa</taxon>
        <taxon>Nematoda</taxon>
        <taxon>Chromadorea</taxon>
        <taxon>Rhabditida</taxon>
        <taxon>Rhabditina</taxon>
        <taxon>Rhabditomorpha</taxon>
        <taxon>Strongyloidea</taxon>
        <taxon>Ancylostomatidae</taxon>
        <taxon>Ancylostomatinae</taxon>
        <taxon>Ancylostoma</taxon>
    </lineage>
</organism>
<keyword evidence="2" id="KW-1185">Reference proteome</keyword>
<evidence type="ECO:0000313" key="2">
    <source>
        <dbReference type="Proteomes" id="UP000054047"/>
    </source>
</evidence>
<dbReference type="AlphaFoldDB" id="A0A0C2CIB5"/>
<name>A0A0C2CIB5_9BILA</name>
<sequence>MVLNNSVVVNKVPHQDALEIGFFEGGVYNIGNSSFYDITLKQFEEMVAKVTGHLPLPSR</sequence>
<protein>
    <submittedName>
        <fullName evidence="1">Uncharacterized protein</fullName>
    </submittedName>
</protein>
<reference evidence="1 2" key="1">
    <citation type="submission" date="2013-12" db="EMBL/GenBank/DDBJ databases">
        <title>Draft genome of the parsitic nematode Ancylostoma duodenale.</title>
        <authorList>
            <person name="Mitreva M."/>
        </authorList>
    </citation>
    <scope>NUCLEOTIDE SEQUENCE [LARGE SCALE GENOMIC DNA]</scope>
    <source>
        <strain evidence="1 2">Zhejiang</strain>
    </source>
</reference>
<evidence type="ECO:0000313" key="1">
    <source>
        <dbReference type="EMBL" id="KIH49532.1"/>
    </source>
</evidence>